<evidence type="ECO:0000259" key="6">
    <source>
        <dbReference type="Pfam" id="PF02784"/>
    </source>
</evidence>
<evidence type="ECO:0000256" key="4">
    <source>
        <dbReference type="ARBA" id="ARBA00039485"/>
    </source>
</evidence>
<proteinExistence type="predicted"/>
<dbReference type="Gene3D" id="3.20.20.10">
    <property type="entry name" value="Alanine racemase"/>
    <property type="match status" value="1"/>
</dbReference>
<dbReference type="CDD" id="cd00622">
    <property type="entry name" value="PLPDE_III_ODC"/>
    <property type="match status" value="1"/>
</dbReference>
<evidence type="ECO:0000256" key="5">
    <source>
        <dbReference type="ARBA" id="ARBA00049127"/>
    </source>
</evidence>
<comment type="pathway">
    <text evidence="2">Amine and polyamine biosynthesis; putrescine biosynthesis via L-ornithine pathway; putrescine from L-ornithine: step 1/1.</text>
</comment>
<dbReference type="PRINTS" id="PR01182">
    <property type="entry name" value="ORNDCRBXLASE"/>
</dbReference>
<dbReference type="InterPro" id="IPR022644">
    <property type="entry name" value="De-COase2_N"/>
</dbReference>
<evidence type="ECO:0000256" key="3">
    <source>
        <dbReference type="ARBA" id="ARBA00034138"/>
    </source>
</evidence>
<comment type="catalytic activity">
    <reaction evidence="5">
        <text>L-ornithine + H(+) = putrescine + CO2</text>
        <dbReference type="Rhea" id="RHEA:22964"/>
        <dbReference type="ChEBI" id="CHEBI:15378"/>
        <dbReference type="ChEBI" id="CHEBI:16526"/>
        <dbReference type="ChEBI" id="CHEBI:46911"/>
        <dbReference type="ChEBI" id="CHEBI:326268"/>
        <dbReference type="EC" id="4.1.1.17"/>
    </reaction>
</comment>
<dbReference type="EMBL" id="PGGH01078277">
    <property type="protein sequence ID" value="NIG59054.1"/>
    <property type="molecule type" value="Genomic_DNA"/>
</dbReference>
<reference evidence="7" key="1">
    <citation type="submission" date="2018-05" db="EMBL/GenBank/DDBJ databases">
        <authorList>
            <person name="Pedro S.L.S."/>
            <person name="Freitas R.C."/>
            <person name="Barreto A.S."/>
            <person name="Lima A.O.S."/>
        </authorList>
    </citation>
    <scope>NUCLEOTIDE SEQUENCE</scope>
    <source>
        <strain evidence="7">BP203</strain>
        <tissue evidence="7">Muscle</tissue>
    </source>
</reference>
<evidence type="ECO:0000256" key="2">
    <source>
        <dbReference type="ARBA" id="ARBA00034115"/>
    </source>
</evidence>
<evidence type="ECO:0000256" key="1">
    <source>
        <dbReference type="ARBA" id="ARBA00022553"/>
    </source>
</evidence>
<dbReference type="PANTHER" id="PTHR11482">
    <property type="entry name" value="ARGININE/DIAMINOPIMELATE/ORNITHINE DECARBOXYLASE"/>
    <property type="match status" value="1"/>
</dbReference>
<organism evidence="7 8">
    <name type="scientific">Pontoporia blainvillei</name>
    <name type="common">Franciscana</name>
    <name type="synonym">Delphinus blainvillei</name>
    <dbReference type="NCBI Taxonomy" id="48723"/>
    <lineage>
        <taxon>Eukaryota</taxon>
        <taxon>Metazoa</taxon>
        <taxon>Chordata</taxon>
        <taxon>Craniata</taxon>
        <taxon>Vertebrata</taxon>
        <taxon>Euteleostomi</taxon>
        <taxon>Mammalia</taxon>
        <taxon>Eutheria</taxon>
        <taxon>Laurasiatheria</taxon>
        <taxon>Artiodactyla</taxon>
        <taxon>Whippomorpha</taxon>
        <taxon>Cetacea</taxon>
        <taxon>Odontoceti</taxon>
        <taxon>Pontoporiidae</taxon>
        <taxon>Pontoporia</taxon>
    </lineage>
</organism>
<dbReference type="Gene3D" id="2.40.37.10">
    <property type="entry name" value="Lyase, Ornithine Decarboxylase, Chain A, domain 1"/>
    <property type="match status" value="1"/>
</dbReference>
<dbReference type="Pfam" id="PF02784">
    <property type="entry name" value="Orn_Arg_deC_N"/>
    <property type="match status" value="1"/>
</dbReference>
<protein>
    <recommendedName>
        <fullName evidence="4">Ornithine decarboxylase</fullName>
        <ecNumber evidence="3">4.1.1.17</ecNumber>
    </recommendedName>
</protein>
<feature type="domain" description="Orn/DAP/Arg decarboxylase 2 N-terminal" evidence="6">
    <location>
        <begin position="1"/>
        <end position="151"/>
    </location>
</feature>
<dbReference type="PRINTS" id="PR01179">
    <property type="entry name" value="ODADCRBXLASE"/>
</dbReference>
<evidence type="ECO:0000313" key="7">
    <source>
        <dbReference type="EMBL" id="NIG59054.1"/>
    </source>
</evidence>
<dbReference type="InterPro" id="IPR009006">
    <property type="entry name" value="Ala_racemase/Decarboxylase_C"/>
</dbReference>
<dbReference type="InterPro" id="IPR002433">
    <property type="entry name" value="Orn_de-COase"/>
</dbReference>
<comment type="caution">
    <text evidence="7">The sequence shown here is derived from an EMBL/GenBank/DDBJ whole genome shotgun (WGS) entry which is preliminary data.</text>
</comment>
<keyword evidence="8" id="KW-1185">Reference proteome</keyword>
<keyword evidence="1" id="KW-0597">Phosphoprotein</keyword>
<dbReference type="SUPFAM" id="SSF50621">
    <property type="entry name" value="Alanine racemase C-terminal domain-like"/>
    <property type="match status" value="1"/>
</dbReference>
<evidence type="ECO:0000313" key="8">
    <source>
        <dbReference type="Proteomes" id="UP001165941"/>
    </source>
</evidence>
<dbReference type="Proteomes" id="UP001165941">
    <property type="component" value="Unassembled WGS sequence"/>
</dbReference>
<dbReference type="EC" id="4.1.1.17" evidence="3"/>
<accession>A0ABX0S324</accession>
<dbReference type="InterPro" id="IPR000183">
    <property type="entry name" value="Orn/DAP/Arg_de-COase"/>
</dbReference>
<name>A0ABX0S324_PONBL</name>
<dbReference type="SUPFAM" id="SSF51419">
    <property type="entry name" value="PLP-binding barrel"/>
    <property type="match status" value="1"/>
</dbReference>
<dbReference type="InterPro" id="IPR029066">
    <property type="entry name" value="PLP-binding_barrel"/>
</dbReference>
<gene>
    <name evidence="7" type="ORF">BU61_6328</name>
</gene>
<sequence>MMTFDSEVELMKVARAHPKARLVLRIATDDSKAACRLSVKFGATLKTSRLLLERAKELDIDVIGVSFHMGGGCTDVEIFVKAISDAHCVFDMGVEVGFDMYLLDIGGGFPESEDIKLKFEEITSVINPALDKYFPSDSGVRIIAEPGRYYVESAFMLAVNIIAKKLILKEQTGPDDEDESSEQTFMYYVNDGVYGSFNCILYESAHLKPLLQKRPKPDEKYYSSSISGQTCDDLDCLVEHCNLPEMHVGNFMLFENIGAYTVAAASTFNGFQRPTI</sequence>
<dbReference type="PANTHER" id="PTHR11482:SF42">
    <property type="entry name" value="ORNITHINE DECARBOXYLASE"/>
    <property type="match status" value="1"/>
</dbReference>